<feature type="compositionally biased region" description="Low complexity" evidence="1">
    <location>
        <begin position="128"/>
        <end position="146"/>
    </location>
</feature>
<feature type="signal peptide" evidence="2">
    <location>
        <begin position="1"/>
        <end position="17"/>
    </location>
</feature>
<dbReference type="AlphaFoldDB" id="A0A699QE42"/>
<dbReference type="EMBL" id="BKCJ011013902">
    <property type="protein sequence ID" value="GFC67082.1"/>
    <property type="molecule type" value="Genomic_DNA"/>
</dbReference>
<feature type="region of interest" description="Disordered" evidence="1">
    <location>
        <begin position="122"/>
        <end position="151"/>
    </location>
</feature>
<evidence type="ECO:0000256" key="1">
    <source>
        <dbReference type="SAM" id="MobiDB-lite"/>
    </source>
</evidence>
<protein>
    <submittedName>
        <fullName evidence="3">Uncharacterized protein</fullName>
    </submittedName>
</protein>
<feature type="chain" id="PRO_5025654390" evidence="2">
    <location>
        <begin position="18"/>
        <end position="206"/>
    </location>
</feature>
<evidence type="ECO:0000256" key="2">
    <source>
        <dbReference type="SAM" id="SignalP"/>
    </source>
</evidence>
<name>A0A699QE42_TANCI</name>
<feature type="region of interest" description="Disordered" evidence="1">
    <location>
        <begin position="165"/>
        <end position="206"/>
    </location>
</feature>
<accession>A0A699QE42</accession>
<keyword evidence="2" id="KW-0732">Signal</keyword>
<sequence length="206" mass="21659">MKVFLLGMLLIVRLIKSIIYPAKKVEETLNLRYLEDKPNINGLGQEWYFDLDYLTDSLGYTHFKPNPPAGPKVNDIFASMENNLDYAKELARLQKQEHEAHSTAAKNLVIAAEDPAGCSVSTGGVHDGSVPVGSIPPSSVPAGSVPTRSVPTSNVPAGGVLAGSIDSAGFGDPAASESVPAVFNPDHATDSTLPPGHSLGSSKHST</sequence>
<gene>
    <name evidence="3" type="ORF">Tci_839052</name>
</gene>
<reference evidence="3" key="1">
    <citation type="journal article" date="2019" name="Sci. Rep.">
        <title>Draft genome of Tanacetum cinerariifolium, the natural source of mosquito coil.</title>
        <authorList>
            <person name="Yamashiro T."/>
            <person name="Shiraishi A."/>
            <person name="Satake H."/>
            <person name="Nakayama K."/>
        </authorList>
    </citation>
    <scope>NUCLEOTIDE SEQUENCE</scope>
</reference>
<comment type="caution">
    <text evidence="3">The sequence shown here is derived from an EMBL/GenBank/DDBJ whole genome shotgun (WGS) entry which is preliminary data.</text>
</comment>
<organism evidence="3">
    <name type="scientific">Tanacetum cinerariifolium</name>
    <name type="common">Dalmatian daisy</name>
    <name type="synonym">Chrysanthemum cinerariifolium</name>
    <dbReference type="NCBI Taxonomy" id="118510"/>
    <lineage>
        <taxon>Eukaryota</taxon>
        <taxon>Viridiplantae</taxon>
        <taxon>Streptophyta</taxon>
        <taxon>Embryophyta</taxon>
        <taxon>Tracheophyta</taxon>
        <taxon>Spermatophyta</taxon>
        <taxon>Magnoliopsida</taxon>
        <taxon>eudicotyledons</taxon>
        <taxon>Gunneridae</taxon>
        <taxon>Pentapetalae</taxon>
        <taxon>asterids</taxon>
        <taxon>campanulids</taxon>
        <taxon>Asterales</taxon>
        <taxon>Asteraceae</taxon>
        <taxon>Asteroideae</taxon>
        <taxon>Anthemideae</taxon>
        <taxon>Anthemidinae</taxon>
        <taxon>Tanacetum</taxon>
    </lineage>
</organism>
<evidence type="ECO:0000313" key="3">
    <source>
        <dbReference type="EMBL" id="GFC67082.1"/>
    </source>
</evidence>
<proteinExistence type="predicted"/>